<proteinExistence type="predicted"/>
<gene>
    <name evidence="2" type="ORF">H1191_18300</name>
</gene>
<dbReference type="Proteomes" id="UP000535491">
    <property type="component" value="Unassembled WGS sequence"/>
</dbReference>
<dbReference type="RefSeq" id="WP_181754438.1">
    <property type="nucleotide sequence ID" value="NZ_JACEIQ010000026.1"/>
</dbReference>
<name>A0A7W1WUB6_9BACL</name>
<keyword evidence="1" id="KW-0472">Membrane</keyword>
<keyword evidence="3" id="KW-1185">Reference proteome</keyword>
<dbReference type="EMBL" id="JACEIQ010000026">
    <property type="protein sequence ID" value="MBA4496223.1"/>
    <property type="molecule type" value="Genomic_DNA"/>
</dbReference>
<keyword evidence="1" id="KW-0812">Transmembrane</keyword>
<feature type="transmembrane region" description="Helical" evidence="1">
    <location>
        <begin position="38"/>
        <end position="54"/>
    </location>
</feature>
<keyword evidence="1" id="KW-1133">Transmembrane helix</keyword>
<feature type="transmembrane region" description="Helical" evidence="1">
    <location>
        <begin position="6"/>
        <end position="31"/>
    </location>
</feature>
<accession>A0A7W1WUB6</accession>
<evidence type="ECO:0000313" key="2">
    <source>
        <dbReference type="EMBL" id="MBA4496223.1"/>
    </source>
</evidence>
<dbReference type="AlphaFoldDB" id="A0A7W1WUB6"/>
<protein>
    <submittedName>
        <fullName evidence="2">Uncharacterized protein</fullName>
    </submittedName>
</protein>
<organism evidence="2 3">
    <name type="scientific">Paenactinomyces guangxiensis</name>
    <dbReference type="NCBI Taxonomy" id="1490290"/>
    <lineage>
        <taxon>Bacteria</taxon>
        <taxon>Bacillati</taxon>
        <taxon>Bacillota</taxon>
        <taxon>Bacilli</taxon>
        <taxon>Bacillales</taxon>
        <taxon>Thermoactinomycetaceae</taxon>
        <taxon>Paenactinomyces</taxon>
    </lineage>
</organism>
<evidence type="ECO:0000256" key="1">
    <source>
        <dbReference type="SAM" id="Phobius"/>
    </source>
</evidence>
<reference evidence="2 3" key="1">
    <citation type="submission" date="2020-07" db="EMBL/GenBank/DDBJ databases">
        <authorList>
            <person name="Feng H."/>
        </authorList>
    </citation>
    <scope>NUCLEOTIDE SEQUENCE [LARGE SCALE GENOMIC DNA]</scope>
    <source>
        <strain evidence="3">s-10</strain>
    </source>
</reference>
<evidence type="ECO:0000313" key="3">
    <source>
        <dbReference type="Proteomes" id="UP000535491"/>
    </source>
</evidence>
<sequence length="55" mass="5841">MKGEDVTMIGLGNIFLGIGVVLELIGIYLVFRGKSTSLEPIILGLVCFLAGFLAQ</sequence>
<comment type="caution">
    <text evidence="2">The sequence shown here is derived from an EMBL/GenBank/DDBJ whole genome shotgun (WGS) entry which is preliminary data.</text>
</comment>